<evidence type="ECO:0000313" key="1">
    <source>
        <dbReference type="EMBL" id="MPM67403.1"/>
    </source>
</evidence>
<reference evidence="1" key="1">
    <citation type="submission" date="2019-08" db="EMBL/GenBank/DDBJ databases">
        <authorList>
            <person name="Kucharzyk K."/>
            <person name="Murdoch R.W."/>
            <person name="Higgins S."/>
            <person name="Loffler F."/>
        </authorList>
    </citation>
    <scope>NUCLEOTIDE SEQUENCE</scope>
</reference>
<organism evidence="1">
    <name type="scientific">bioreactor metagenome</name>
    <dbReference type="NCBI Taxonomy" id="1076179"/>
    <lineage>
        <taxon>unclassified sequences</taxon>
        <taxon>metagenomes</taxon>
        <taxon>ecological metagenomes</taxon>
    </lineage>
</organism>
<dbReference type="AlphaFoldDB" id="A0A645BW89"/>
<sequence length="144" mass="16496">MYVIKSIANIRKLRDEGNISAELAEHIEAKVERLKDILEPNQDIDNFRLDRYGTIGLFEAGDKDFAGIGAEEPIKNIVPEWIGKISINDESYYLIYLVSNNDSVVQIYVPEKLVEKELLEWLGEQDIYERKDGGLNDDKCGMPF</sequence>
<protein>
    <submittedName>
        <fullName evidence="1">Uncharacterized protein</fullName>
    </submittedName>
</protein>
<gene>
    <name evidence="1" type="ORF">SDC9_114325</name>
</gene>
<comment type="caution">
    <text evidence="1">The sequence shown here is derived from an EMBL/GenBank/DDBJ whole genome shotgun (WGS) entry which is preliminary data.</text>
</comment>
<name>A0A645BW89_9ZZZZ</name>
<proteinExistence type="predicted"/>
<accession>A0A645BW89</accession>
<dbReference type="EMBL" id="VSSQ01021667">
    <property type="protein sequence ID" value="MPM67403.1"/>
    <property type="molecule type" value="Genomic_DNA"/>
</dbReference>